<sequence length="294" mass="34436">MKKIKQEIMRTGEDRHGDIIDKKLLKRIIQQVKRKDMLSHIEHDFRNPPIGKTINASLKRIKDGSYIVRGEFCLFEENDIEQIEISKKEIARKIAKENILEISVDRNFIIDNEINELVNKLDSTISANHEIHFEWKKSLEFSPELIFNILCFFPIVQISSGFFTQIGVEGFECLKNIIKKFKEKKVSDFQVHFKIDVKMIGNGKEEYIECLVIFTDPNENLLENLLLKAFESLEEKLKNDLFISKKPVSKIVYNVMGNKIKFEYTLRPDGVPLEVANRDEYIRILNFIAKNLLK</sequence>
<name>A0ABT4DGX2_FUSSI</name>
<dbReference type="Proteomes" id="UP001062738">
    <property type="component" value="Unassembled WGS sequence"/>
</dbReference>
<evidence type="ECO:0000313" key="2">
    <source>
        <dbReference type="Proteomes" id="UP001062738"/>
    </source>
</evidence>
<dbReference type="RefSeq" id="WP_265151910.1">
    <property type="nucleotide sequence ID" value="NZ_JAOXXL010000008.1"/>
</dbReference>
<accession>A0ABT4DGX2</accession>
<evidence type="ECO:0000313" key="1">
    <source>
        <dbReference type="EMBL" id="MCY7007865.1"/>
    </source>
</evidence>
<gene>
    <name evidence="1" type="ORF">OCK72_04240</name>
</gene>
<proteinExistence type="predicted"/>
<organism evidence="1 2">
    <name type="scientific">Fusobacterium simiae</name>
    <dbReference type="NCBI Taxonomy" id="855"/>
    <lineage>
        <taxon>Bacteria</taxon>
        <taxon>Fusobacteriati</taxon>
        <taxon>Fusobacteriota</taxon>
        <taxon>Fusobacteriia</taxon>
        <taxon>Fusobacteriales</taxon>
        <taxon>Fusobacteriaceae</taxon>
        <taxon>Fusobacterium</taxon>
    </lineage>
</organism>
<protein>
    <submittedName>
        <fullName evidence="1">Uncharacterized protein</fullName>
    </submittedName>
</protein>
<reference evidence="1" key="1">
    <citation type="submission" date="2022-09" db="EMBL/GenBank/DDBJ databases">
        <authorList>
            <person name="Zoaiter M."/>
        </authorList>
    </citation>
    <scope>NUCLEOTIDE SEQUENCE</scope>
    <source>
        <strain evidence="1">DSM 19848</strain>
    </source>
</reference>
<comment type="caution">
    <text evidence="1">The sequence shown here is derived from an EMBL/GenBank/DDBJ whole genome shotgun (WGS) entry which is preliminary data.</text>
</comment>
<keyword evidence="2" id="KW-1185">Reference proteome</keyword>
<dbReference type="EMBL" id="JAOXXL010000008">
    <property type="protein sequence ID" value="MCY7007865.1"/>
    <property type="molecule type" value="Genomic_DNA"/>
</dbReference>